<evidence type="ECO:0008006" key="3">
    <source>
        <dbReference type="Google" id="ProtNLM"/>
    </source>
</evidence>
<gene>
    <name evidence="1" type="ORF">BDK92_1662</name>
</gene>
<keyword evidence="2" id="KW-1185">Reference proteome</keyword>
<dbReference type="RefSeq" id="WP_121156113.1">
    <property type="nucleotide sequence ID" value="NZ_RBKT01000001.1"/>
</dbReference>
<dbReference type="Proteomes" id="UP000277671">
    <property type="component" value="Unassembled WGS sequence"/>
</dbReference>
<reference evidence="1 2" key="1">
    <citation type="submission" date="2018-10" db="EMBL/GenBank/DDBJ databases">
        <title>Sequencing the genomes of 1000 actinobacteria strains.</title>
        <authorList>
            <person name="Klenk H.-P."/>
        </authorList>
    </citation>
    <scope>NUCLEOTIDE SEQUENCE [LARGE SCALE GENOMIC DNA]</scope>
    <source>
        <strain evidence="1 2">DSM 45175</strain>
    </source>
</reference>
<proteinExistence type="predicted"/>
<evidence type="ECO:0000313" key="2">
    <source>
        <dbReference type="Proteomes" id="UP000277671"/>
    </source>
</evidence>
<sequence>MAPPGEQKLKASIEALRKDAAVWDESADVLRDAAAVGARLDLGGLHFSYIGDKVGLVELYQQLQDRIVRLLGEGAVTFDTLASGLRSAADGYERDEANAVHRLDNIY</sequence>
<dbReference type="AlphaFoldDB" id="A0A495JET2"/>
<comment type="caution">
    <text evidence="1">The sequence shown here is derived from an EMBL/GenBank/DDBJ whole genome shotgun (WGS) entry which is preliminary data.</text>
</comment>
<dbReference type="OrthoDB" id="3390224at2"/>
<evidence type="ECO:0000313" key="1">
    <source>
        <dbReference type="EMBL" id="RKR87387.1"/>
    </source>
</evidence>
<organism evidence="1 2">
    <name type="scientific">Micromonospora pisi</name>
    <dbReference type="NCBI Taxonomy" id="589240"/>
    <lineage>
        <taxon>Bacteria</taxon>
        <taxon>Bacillati</taxon>
        <taxon>Actinomycetota</taxon>
        <taxon>Actinomycetes</taxon>
        <taxon>Micromonosporales</taxon>
        <taxon>Micromonosporaceae</taxon>
        <taxon>Micromonospora</taxon>
    </lineage>
</organism>
<name>A0A495JET2_9ACTN</name>
<dbReference type="EMBL" id="RBKT01000001">
    <property type="protein sequence ID" value="RKR87387.1"/>
    <property type="molecule type" value="Genomic_DNA"/>
</dbReference>
<accession>A0A495JET2</accession>
<protein>
    <recommendedName>
        <fullName evidence="3">Excreted virulence factor EspC (Type VII ESX diderm)</fullName>
    </recommendedName>
</protein>